<sequence length="431" mass="48662">MFQDKLEISLKDKFKGLSDFSFLELNAYKIFFISSLVKKEDLNKYVIEYLLENNSNKVVKFPVTNIEKDSSIENAENKILRGNIIVSKKNEPFFLSIILPSDAGRSIESSDQEFTLYTSLESFTEQLELNLTLIRRFLPTADLKSEIFELGKISKSQIALLQIERLANKDEIEFIKEKIKNVDEKFIINSAFLGRRLENSPSSSFPQYQISDRPDLVSFALSSGKIVLIIDQNPFALIGPVSFLDFFESTEDYIYNIRTAFLIRILRLIGYLFSIMLVLLYVAITTHDYEALPLELLFIIIESRSDVPFTPFWESILMLLTLEILKEASKRMPTKTGNTLGVVGGIIIGDAAIQAGIASNVLIVLIGLTAVSSFVSPNFLMGVSSKIIRLLFLVLSFQFGIYGVIIGFGFLIIHLNSIYSITKPYLLPLTA</sequence>
<name>A0A3A9K3K7_9BACI</name>
<dbReference type="InterPro" id="IPR004995">
    <property type="entry name" value="Spore_Ger"/>
</dbReference>
<organism evidence="6 7">
    <name type="scientific">Salipaludibacillus neizhouensis</name>
    <dbReference type="NCBI Taxonomy" id="885475"/>
    <lineage>
        <taxon>Bacteria</taxon>
        <taxon>Bacillati</taxon>
        <taxon>Bacillota</taxon>
        <taxon>Bacilli</taxon>
        <taxon>Bacillales</taxon>
        <taxon>Bacillaceae</taxon>
    </lineage>
</organism>
<evidence type="ECO:0000313" key="7">
    <source>
        <dbReference type="Proteomes" id="UP000281498"/>
    </source>
</evidence>
<dbReference type="AlphaFoldDB" id="A0A3A9K3K7"/>
<keyword evidence="5" id="KW-0812">Transmembrane</keyword>
<keyword evidence="5" id="KW-1133">Transmembrane helix</keyword>
<dbReference type="RefSeq" id="WP_110934604.1">
    <property type="nucleotide sequence ID" value="NZ_KZ614146.1"/>
</dbReference>
<keyword evidence="7" id="KW-1185">Reference proteome</keyword>
<dbReference type="OrthoDB" id="9772630at2"/>
<dbReference type="EMBL" id="PDOE01000023">
    <property type="protein sequence ID" value="RKL65062.1"/>
    <property type="molecule type" value="Genomic_DNA"/>
</dbReference>
<dbReference type="PIRSF" id="PIRSF005690">
    <property type="entry name" value="GerBA"/>
    <property type="match status" value="1"/>
</dbReference>
<protein>
    <submittedName>
        <fullName evidence="6">Spore germination protein</fullName>
    </submittedName>
</protein>
<dbReference type="Proteomes" id="UP000281498">
    <property type="component" value="Unassembled WGS sequence"/>
</dbReference>
<reference evidence="6 7" key="1">
    <citation type="submission" date="2017-10" db="EMBL/GenBank/DDBJ databases">
        <title>Bacillus sp. nov., a halophilic bacterium isolated from a Keqin Lake.</title>
        <authorList>
            <person name="Wang H."/>
        </authorList>
    </citation>
    <scope>NUCLEOTIDE SEQUENCE [LARGE SCALE GENOMIC DNA]</scope>
    <source>
        <strain evidence="6 7">KCTC 13187</strain>
    </source>
</reference>
<dbReference type="GO" id="GO:0005886">
    <property type="term" value="C:plasma membrane"/>
    <property type="evidence" value="ECO:0007669"/>
    <property type="project" value="UniProtKB-SubCell"/>
</dbReference>
<comment type="subcellular location">
    <subcellularLocation>
        <location evidence="4">Cell membrane</location>
    </subcellularLocation>
    <subcellularLocation>
        <location evidence="1">Membrane</location>
        <topology evidence="1">Multi-pass membrane protein</topology>
    </subcellularLocation>
</comment>
<comment type="caution">
    <text evidence="6">The sequence shown here is derived from an EMBL/GenBank/DDBJ whole genome shotgun (WGS) entry which is preliminary data.</text>
</comment>
<feature type="transmembrane region" description="Helical" evidence="5">
    <location>
        <begin position="363"/>
        <end position="383"/>
    </location>
</feature>
<dbReference type="PANTHER" id="PTHR22550:SF5">
    <property type="entry name" value="LEUCINE ZIPPER PROTEIN 4"/>
    <property type="match status" value="1"/>
</dbReference>
<evidence type="ECO:0000313" key="6">
    <source>
        <dbReference type="EMBL" id="RKL65062.1"/>
    </source>
</evidence>
<evidence type="ECO:0000256" key="4">
    <source>
        <dbReference type="PIRNR" id="PIRNR005690"/>
    </source>
</evidence>
<evidence type="ECO:0000256" key="5">
    <source>
        <dbReference type="SAM" id="Phobius"/>
    </source>
</evidence>
<dbReference type="Pfam" id="PF03323">
    <property type="entry name" value="GerA"/>
    <property type="match status" value="1"/>
</dbReference>
<keyword evidence="3 4" id="KW-0472">Membrane</keyword>
<proteinExistence type="inferred from homology"/>
<evidence type="ECO:0000256" key="1">
    <source>
        <dbReference type="ARBA" id="ARBA00004141"/>
    </source>
</evidence>
<comment type="similarity">
    <text evidence="2 4">Belongs to the GerABKA family.</text>
</comment>
<dbReference type="InterPro" id="IPR050768">
    <property type="entry name" value="UPF0353/GerABKA_families"/>
</dbReference>
<accession>A0A3A9K3K7</accession>
<evidence type="ECO:0000256" key="3">
    <source>
        <dbReference type="ARBA" id="ARBA00023136"/>
    </source>
</evidence>
<feature type="transmembrane region" description="Helical" evidence="5">
    <location>
        <begin position="268"/>
        <end position="287"/>
    </location>
</feature>
<dbReference type="PANTHER" id="PTHR22550">
    <property type="entry name" value="SPORE GERMINATION PROTEIN"/>
    <property type="match status" value="1"/>
</dbReference>
<feature type="transmembrane region" description="Helical" evidence="5">
    <location>
        <begin position="390"/>
        <end position="415"/>
    </location>
</feature>
<dbReference type="GO" id="GO:0009847">
    <property type="term" value="P:spore germination"/>
    <property type="evidence" value="ECO:0007669"/>
    <property type="project" value="UniProtKB-UniRule"/>
</dbReference>
<evidence type="ECO:0000256" key="2">
    <source>
        <dbReference type="ARBA" id="ARBA00005278"/>
    </source>
</evidence>
<gene>
    <name evidence="6" type="ORF">CR203_22600</name>
</gene>
<feature type="transmembrane region" description="Helical" evidence="5">
    <location>
        <begin position="337"/>
        <end position="357"/>
    </location>
</feature>